<keyword evidence="4" id="KW-1185">Reference proteome</keyword>
<accession>A0A918QED9</accession>
<proteinExistence type="predicted"/>
<feature type="transmembrane region" description="Helical" evidence="2">
    <location>
        <begin position="45"/>
        <end position="61"/>
    </location>
</feature>
<reference evidence="3" key="2">
    <citation type="submission" date="2020-09" db="EMBL/GenBank/DDBJ databases">
        <authorList>
            <person name="Sun Q."/>
            <person name="Ohkuma M."/>
        </authorList>
    </citation>
    <scope>NUCLEOTIDE SEQUENCE</scope>
    <source>
        <strain evidence="3">JCM 4815</strain>
    </source>
</reference>
<name>A0A918QED9_9ACTN</name>
<comment type="caution">
    <text evidence="3">The sequence shown here is derived from an EMBL/GenBank/DDBJ whole genome shotgun (WGS) entry which is preliminary data.</text>
</comment>
<gene>
    <name evidence="3" type="ORF">GCM10010365_75780</name>
</gene>
<sequence>MPGDRAARFPVSALVPRRALLVRCAPVVCSLLVACRALALRFAVLFVLFLALLTVLGHLSCPRRSSMGPADTGSSEEPAVTPGS</sequence>
<organism evidence="3 4">
    <name type="scientific">Streptomyces poonensis</name>
    <dbReference type="NCBI Taxonomy" id="68255"/>
    <lineage>
        <taxon>Bacteria</taxon>
        <taxon>Bacillati</taxon>
        <taxon>Actinomycetota</taxon>
        <taxon>Actinomycetes</taxon>
        <taxon>Kitasatosporales</taxon>
        <taxon>Streptomycetaceae</taxon>
        <taxon>Streptomyces</taxon>
    </lineage>
</organism>
<keyword evidence="2" id="KW-0472">Membrane</keyword>
<evidence type="ECO:0000313" key="3">
    <source>
        <dbReference type="EMBL" id="GGZ44147.1"/>
    </source>
</evidence>
<protein>
    <submittedName>
        <fullName evidence="3">Uncharacterized protein</fullName>
    </submittedName>
</protein>
<evidence type="ECO:0000313" key="4">
    <source>
        <dbReference type="Proteomes" id="UP000622166"/>
    </source>
</evidence>
<evidence type="ECO:0000256" key="1">
    <source>
        <dbReference type="SAM" id="MobiDB-lite"/>
    </source>
</evidence>
<keyword evidence="2" id="KW-1133">Transmembrane helix</keyword>
<dbReference type="AlphaFoldDB" id="A0A918QED9"/>
<feature type="region of interest" description="Disordered" evidence="1">
    <location>
        <begin position="61"/>
        <end position="84"/>
    </location>
</feature>
<reference evidence="3" key="1">
    <citation type="journal article" date="2014" name="Int. J. Syst. Evol. Microbiol.">
        <title>Complete genome sequence of Corynebacterium casei LMG S-19264T (=DSM 44701T), isolated from a smear-ripened cheese.</title>
        <authorList>
            <consortium name="US DOE Joint Genome Institute (JGI-PGF)"/>
            <person name="Walter F."/>
            <person name="Albersmeier A."/>
            <person name="Kalinowski J."/>
            <person name="Ruckert C."/>
        </authorList>
    </citation>
    <scope>NUCLEOTIDE SEQUENCE</scope>
    <source>
        <strain evidence="3">JCM 4815</strain>
    </source>
</reference>
<evidence type="ECO:0000256" key="2">
    <source>
        <dbReference type="SAM" id="Phobius"/>
    </source>
</evidence>
<keyword evidence="2" id="KW-0812">Transmembrane</keyword>
<dbReference type="PROSITE" id="PS51257">
    <property type="entry name" value="PROKAR_LIPOPROTEIN"/>
    <property type="match status" value="1"/>
</dbReference>
<dbReference type="EMBL" id="BMVW01000032">
    <property type="protein sequence ID" value="GGZ44147.1"/>
    <property type="molecule type" value="Genomic_DNA"/>
</dbReference>
<dbReference type="Proteomes" id="UP000622166">
    <property type="component" value="Unassembled WGS sequence"/>
</dbReference>